<gene>
    <name evidence="1" type="ORF">Cvel_15121</name>
</gene>
<protein>
    <submittedName>
        <fullName evidence="1">Uncharacterized protein</fullName>
    </submittedName>
</protein>
<dbReference type="EMBL" id="CDMZ01000115">
    <property type="protein sequence ID" value="CEM07056.1"/>
    <property type="molecule type" value="Genomic_DNA"/>
</dbReference>
<reference evidence="1" key="1">
    <citation type="submission" date="2014-11" db="EMBL/GenBank/DDBJ databases">
        <authorList>
            <person name="Otto D Thomas"/>
            <person name="Naeem Raeece"/>
        </authorList>
    </citation>
    <scope>NUCLEOTIDE SEQUENCE</scope>
</reference>
<sequence length="161" mass="17302">MGDPTFGFLFRNMEIRNGHFVSVNKKAATREDNDILSRLANSQKLTETIIPAERWEMVGLLEKICGHAVDKHSVSSKTAGDIMEGLAGGAFFTPGLSDPFKVFDPAHPASLSVAAAAPPLFKTRIENAADFIDPAQGVPDGTAPRASMSSIRQALNLSYMP</sequence>
<dbReference type="VEuPathDB" id="CryptoDB:Cvel_15121"/>
<name>A0A0G4F5N6_9ALVE</name>
<organism evidence="1">
    <name type="scientific">Chromera velia CCMP2878</name>
    <dbReference type="NCBI Taxonomy" id="1169474"/>
    <lineage>
        <taxon>Eukaryota</taxon>
        <taxon>Sar</taxon>
        <taxon>Alveolata</taxon>
        <taxon>Colpodellida</taxon>
        <taxon>Chromeraceae</taxon>
        <taxon>Chromera</taxon>
    </lineage>
</organism>
<accession>A0A0G4F5N6</accession>
<evidence type="ECO:0000313" key="1">
    <source>
        <dbReference type="EMBL" id="CEM07056.1"/>
    </source>
</evidence>
<dbReference type="AlphaFoldDB" id="A0A0G4F5N6"/>
<proteinExistence type="predicted"/>